<accession>A0ABV8G426</accession>
<evidence type="ECO:0000313" key="1">
    <source>
        <dbReference type="EMBL" id="MFC4008736.1"/>
    </source>
</evidence>
<reference evidence="2" key="1">
    <citation type="journal article" date="2019" name="Int. J. Syst. Evol. Microbiol.">
        <title>The Global Catalogue of Microorganisms (GCM) 10K type strain sequencing project: providing services to taxonomists for standard genome sequencing and annotation.</title>
        <authorList>
            <consortium name="The Broad Institute Genomics Platform"/>
            <consortium name="The Broad Institute Genome Sequencing Center for Infectious Disease"/>
            <person name="Wu L."/>
            <person name="Ma J."/>
        </authorList>
    </citation>
    <scope>NUCLEOTIDE SEQUENCE [LARGE SCALE GENOMIC DNA]</scope>
    <source>
        <strain evidence="2">TBRC 1276</strain>
    </source>
</reference>
<name>A0ABV8G426_9ACTN</name>
<organism evidence="1 2">
    <name type="scientific">Nonomuraea purpurea</name>
    <dbReference type="NCBI Taxonomy" id="1849276"/>
    <lineage>
        <taxon>Bacteria</taxon>
        <taxon>Bacillati</taxon>
        <taxon>Actinomycetota</taxon>
        <taxon>Actinomycetes</taxon>
        <taxon>Streptosporangiales</taxon>
        <taxon>Streptosporangiaceae</taxon>
        <taxon>Nonomuraea</taxon>
    </lineage>
</organism>
<protein>
    <recommendedName>
        <fullName evidence="3">Isomerase</fullName>
    </recommendedName>
</protein>
<comment type="caution">
    <text evidence="1">The sequence shown here is derived from an EMBL/GenBank/DDBJ whole genome shotgun (WGS) entry which is preliminary data.</text>
</comment>
<sequence>MPTWTQDYLAYPGSIDTAVAYADAIVGAHIPGRTDDARKVMAELFAVALARSGPLSSLNLTTIFTTTGPKIALRFELCFPNDVAGADAELAHKTLSALSDTYGEQRDRQGGRMIYAELWGCVEGDSRHRQGQDHRKQ</sequence>
<evidence type="ECO:0008006" key="3">
    <source>
        <dbReference type="Google" id="ProtNLM"/>
    </source>
</evidence>
<proteinExistence type="predicted"/>
<dbReference type="Proteomes" id="UP001595851">
    <property type="component" value="Unassembled WGS sequence"/>
</dbReference>
<dbReference type="RefSeq" id="WP_379528803.1">
    <property type="nucleotide sequence ID" value="NZ_JBHSBI010000007.1"/>
</dbReference>
<dbReference type="EMBL" id="JBHSBI010000007">
    <property type="protein sequence ID" value="MFC4008736.1"/>
    <property type="molecule type" value="Genomic_DNA"/>
</dbReference>
<evidence type="ECO:0000313" key="2">
    <source>
        <dbReference type="Proteomes" id="UP001595851"/>
    </source>
</evidence>
<keyword evidence="2" id="KW-1185">Reference proteome</keyword>
<gene>
    <name evidence="1" type="ORF">ACFOY2_16005</name>
</gene>